<organism evidence="4 5">
    <name type="scientific">[Clostridium] citroniae WAL-19142</name>
    <dbReference type="NCBI Taxonomy" id="742734"/>
    <lineage>
        <taxon>Bacteria</taxon>
        <taxon>Bacillati</taxon>
        <taxon>Bacillota</taxon>
        <taxon>Clostridia</taxon>
        <taxon>Lachnospirales</taxon>
        <taxon>Lachnospiraceae</taxon>
        <taxon>Enterocloster</taxon>
    </lineage>
</organism>
<feature type="compositionally biased region" description="Polar residues" evidence="2">
    <location>
        <begin position="1"/>
        <end position="15"/>
    </location>
</feature>
<reference evidence="4 5" key="1">
    <citation type="submission" date="2011-04" db="EMBL/GenBank/DDBJ databases">
        <title>The Genome Sequence of Clostridium citroniae WAL-19142.</title>
        <authorList>
            <consortium name="The Broad Institute Genome Sequencing Platform"/>
            <person name="Earl A."/>
            <person name="Ward D."/>
            <person name="Feldgarden M."/>
            <person name="Gevers D."/>
            <person name="Warren Y.A."/>
            <person name="Tyrrell K.L."/>
            <person name="Citron D.M."/>
            <person name="Goldstein E.J."/>
            <person name="Daigneault M."/>
            <person name="Allen-Vercoe E."/>
            <person name="Young S.K."/>
            <person name="Zeng Q."/>
            <person name="Gargeya S."/>
            <person name="Fitzgerald M."/>
            <person name="Haas B."/>
            <person name="Abouelleil A."/>
            <person name="Alvarado L."/>
            <person name="Arachchi H.M."/>
            <person name="Berlin A."/>
            <person name="Brown A."/>
            <person name="Chapman S.B."/>
            <person name="Chen Z."/>
            <person name="Dunbar C."/>
            <person name="Freedman E."/>
            <person name="Gearin G."/>
            <person name="Gellesch M."/>
            <person name="Goldberg J."/>
            <person name="Griggs A."/>
            <person name="Gujja S."/>
            <person name="Heilman E.R."/>
            <person name="Heiman D."/>
            <person name="Howarth C."/>
            <person name="Larson L."/>
            <person name="Lui A."/>
            <person name="MacDonald P.J."/>
            <person name="Mehta T."/>
            <person name="Montmayeur A."/>
            <person name="Murphy C."/>
            <person name="Neiman D."/>
            <person name="Pearson M."/>
            <person name="Priest M."/>
            <person name="Roberts A."/>
            <person name="Saif S."/>
            <person name="Shea T."/>
            <person name="Shenoy N."/>
            <person name="Sisk P."/>
            <person name="Stolte C."/>
            <person name="Sykes S."/>
            <person name="White J."/>
            <person name="Yandava C."/>
            <person name="Wortman J."/>
            <person name="Nusbaum C."/>
            <person name="Birren B."/>
        </authorList>
    </citation>
    <scope>NUCLEOTIDE SEQUENCE [LARGE SCALE GENOMIC DNA]</scope>
    <source>
        <strain evidence="4 5">WAL-19142</strain>
    </source>
</reference>
<dbReference type="EMBL" id="ADLK01000029">
    <property type="protein sequence ID" value="KMW16583.1"/>
    <property type="molecule type" value="Genomic_DNA"/>
</dbReference>
<name>A0A0J9BUX6_9FIRM</name>
<dbReference type="Proteomes" id="UP000037392">
    <property type="component" value="Unassembled WGS sequence"/>
</dbReference>
<evidence type="ECO:0000256" key="2">
    <source>
        <dbReference type="SAM" id="MobiDB-lite"/>
    </source>
</evidence>
<evidence type="ECO:0008006" key="6">
    <source>
        <dbReference type="Google" id="ProtNLM"/>
    </source>
</evidence>
<feature type="region of interest" description="Disordered" evidence="2">
    <location>
        <begin position="1"/>
        <end position="62"/>
    </location>
</feature>
<feature type="coiled-coil region" evidence="1">
    <location>
        <begin position="101"/>
        <end position="135"/>
    </location>
</feature>
<evidence type="ECO:0000313" key="4">
    <source>
        <dbReference type="EMBL" id="KMW16583.1"/>
    </source>
</evidence>
<dbReference type="Pfam" id="PF04977">
    <property type="entry name" value="DivIC"/>
    <property type="match status" value="1"/>
</dbReference>
<keyword evidence="1" id="KW-0175">Coiled coil</keyword>
<evidence type="ECO:0000313" key="5">
    <source>
        <dbReference type="Proteomes" id="UP000037392"/>
    </source>
</evidence>
<dbReference type="AlphaFoldDB" id="A0A0J9BUX6"/>
<dbReference type="GeneID" id="93161553"/>
<gene>
    <name evidence="4" type="ORF">HMPREF9470_04083</name>
</gene>
<evidence type="ECO:0000256" key="1">
    <source>
        <dbReference type="SAM" id="Coils"/>
    </source>
</evidence>
<dbReference type="OrthoDB" id="2051525at2"/>
<proteinExistence type="predicted"/>
<evidence type="ECO:0000256" key="3">
    <source>
        <dbReference type="SAM" id="Phobius"/>
    </source>
</evidence>
<dbReference type="PATRIC" id="fig|742734.4.peg.4374"/>
<dbReference type="InterPro" id="IPR007060">
    <property type="entry name" value="FtsL/DivIC"/>
</dbReference>
<protein>
    <recommendedName>
        <fullName evidence="6">Cell division protein FtsL</fullName>
    </recommendedName>
</protein>
<keyword evidence="3" id="KW-1133">Transmembrane helix</keyword>
<comment type="caution">
    <text evidence="4">The sequence shown here is derived from an EMBL/GenBank/DDBJ whole genome shotgun (WGS) entry which is preliminary data.</text>
</comment>
<feature type="transmembrane region" description="Helical" evidence="3">
    <location>
        <begin position="74"/>
        <end position="95"/>
    </location>
</feature>
<dbReference type="RefSeq" id="WP_007863639.1">
    <property type="nucleotide sequence ID" value="NZ_KQ235881.1"/>
</dbReference>
<keyword evidence="3" id="KW-0472">Membrane</keyword>
<keyword evidence="3" id="KW-0812">Transmembrane</keyword>
<sequence length="176" mass="20267">MAARTQASSGRTNRQTNRRAAHTDPYMYGTAAPQLKPQAAPRPERRPGKPAGSQSVRHNHRIRRNQERALYMDLPYVIMLTIASVFTLYLCINYLHVQSSITARMHNIEKMEAQLEQLKAENDALETSINTSIDLNKIYEIATKELGMVYAKKDQVLLYDKTESEYVRQYEDIPEH</sequence>
<accession>A0A0J9BUX6</accession>